<reference evidence="1" key="2">
    <citation type="submission" date="2015-06" db="UniProtKB">
        <authorList>
            <consortium name="EnsemblMetazoa"/>
        </authorList>
    </citation>
    <scope>IDENTIFICATION</scope>
</reference>
<name>T1JRQ4_TETUR</name>
<evidence type="ECO:0000313" key="1">
    <source>
        <dbReference type="EnsemblMetazoa" id="tetur01g07750.1"/>
    </source>
</evidence>
<reference evidence="2" key="1">
    <citation type="submission" date="2011-08" db="EMBL/GenBank/DDBJ databases">
        <authorList>
            <person name="Rombauts S."/>
        </authorList>
    </citation>
    <scope>NUCLEOTIDE SEQUENCE</scope>
    <source>
        <strain evidence="2">London</strain>
    </source>
</reference>
<sequence>MIDLRNYNLVDFKGLFDNHHIVHHDQAFSTLYPQIGCFTVWEYCARGNLQNIIKSKCIDFDWSFKLSLLFDLSNVKHFVLSSNP</sequence>
<dbReference type="Proteomes" id="UP000015104">
    <property type="component" value="Unassembled WGS sequence"/>
</dbReference>
<accession>T1JRQ4</accession>
<dbReference type="EMBL" id="CAEY01000451">
    <property type="status" value="NOT_ANNOTATED_CDS"/>
    <property type="molecule type" value="Genomic_DNA"/>
</dbReference>
<organism evidence="1 2">
    <name type="scientific">Tetranychus urticae</name>
    <name type="common">Two-spotted spider mite</name>
    <dbReference type="NCBI Taxonomy" id="32264"/>
    <lineage>
        <taxon>Eukaryota</taxon>
        <taxon>Metazoa</taxon>
        <taxon>Ecdysozoa</taxon>
        <taxon>Arthropoda</taxon>
        <taxon>Chelicerata</taxon>
        <taxon>Arachnida</taxon>
        <taxon>Acari</taxon>
        <taxon>Acariformes</taxon>
        <taxon>Trombidiformes</taxon>
        <taxon>Prostigmata</taxon>
        <taxon>Eleutherengona</taxon>
        <taxon>Raphignathae</taxon>
        <taxon>Tetranychoidea</taxon>
        <taxon>Tetranychidae</taxon>
        <taxon>Tetranychus</taxon>
    </lineage>
</organism>
<dbReference type="SUPFAM" id="SSF56112">
    <property type="entry name" value="Protein kinase-like (PK-like)"/>
    <property type="match status" value="1"/>
</dbReference>
<keyword evidence="2" id="KW-1185">Reference proteome</keyword>
<dbReference type="HOGENOM" id="CLU_2530359_0_0_1"/>
<proteinExistence type="predicted"/>
<evidence type="ECO:0000313" key="2">
    <source>
        <dbReference type="Proteomes" id="UP000015104"/>
    </source>
</evidence>
<dbReference type="EnsemblMetazoa" id="tetur01g07750.1">
    <property type="protein sequence ID" value="tetur01g07750.1"/>
    <property type="gene ID" value="tetur01g07750"/>
</dbReference>
<dbReference type="InterPro" id="IPR011009">
    <property type="entry name" value="Kinase-like_dom_sf"/>
</dbReference>
<protein>
    <submittedName>
        <fullName evidence="1">Uncharacterized protein</fullName>
    </submittedName>
</protein>
<dbReference type="AlphaFoldDB" id="T1JRQ4"/>